<keyword evidence="2" id="KW-1185">Reference proteome</keyword>
<reference evidence="2" key="1">
    <citation type="journal article" date="2019" name="Int. J. Syst. Evol. Microbiol.">
        <title>The Global Catalogue of Microorganisms (GCM) 10K type strain sequencing project: providing services to taxonomists for standard genome sequencing and annotation.</title>
        <authorList>
            <consortium name="The Broad Institute Genomics Platform"/>
            <consortium name="The Broad Institute Genome Sequencing Center for Infectious Disease"/>
            <person name="Wu L."/>
            <person name="Ma J."/>
        </authorList>
    </citation>
    <scope>NUCLEOTIDE SEQUENCE [LARGE SCALE GENOMIC DNA]</scope>
    <source>
        <strain evidence="2">JCM 18063</strain>
    </source>
</reference>
<dbReference type="EMBL" id="BAABID010000006">
    <property type="protein sequence ID" value="GAA4722690.1"/>
    <property type="molecule type" value="Genomic_DNA"/>
</dbReference>
<organism evidence="1 2">
    <name type="scientific">Isoptericola chiayiensis</name>
    <dbReference type="NCBI Taxonomy" id="579446"/>
    <lineage>
        <taxon>Bacteria</taxon>
        <taxon>Bacillati</taxon>
        <taxon>Actinomycetota</taxon>
        <taxon>Actinomycetes</taxon>
        <taxon>Micrococcales</taxon>
        <taxon>Promicromonosporaceae</taxon>
        <taxon>Isoptericola</taxon>
    </lineage>
</organism>
<protein>
    <recommendedName>
        <fullName evidence="3">CopG family transcriptional regulator</fullName>
    </recommendedName>
</protein>
<accession>A0ABP8Y7I9</accession>
<proteinExistence type="predicted"/>
<dbReference type="Proteomes" id="UP001500956">
    <property type="component" value="Unassembled WGS sequence"/>
</dbReference>
<comment type="caution">
    <text evidence="1">The sequence shown here is derived from an EMBL/GenBank/DDBJ whole genome shotgun (WGS) entry which is preliminary data.</text>
</comment>
<name>A0ABP8Y7I9_9MICO</name>
<evidence type="ECO:0000313" key="1">
    <source>
        <dbReference type="EMBL" id="GAA4722690.1"/>
    </source>
</evidence>
<gene>
    <name evidence="1" type="ORF">GCM10023216_10000</name>
</gene>
<evidence type="ECO:0000313" key="2">
    <source>
        <dbReference type="Proteomes" id="UP001500956"/>
    </source>
</evidence>
<evidence type="ECO:0008006" key="3">
    <source>
        <dbReference type="Google" id="ProtNLM"/>
    </source>
</evidence>
<sequence length="72" mass="8239">MTSLRVSTELRDKIRDGAQRHRETQAEYIARALRELEQAEFLRAVAAERYDDEDLDEATDWLDADLTSGPTG</sequence>